<sequence>MVKTTANEHFPKIRLRACSRWGCVVESWAAGRALGNVNAGRHCVTQPPSASPCLLLGDVARAHNIAPTPSRAAQ</sequence>
<dbReference type="EMBL" id="JACIFF010000009">
    <property type="protein sequence ID" value="MBB4080797.1"/>
    <property type="molecule type" value="Genomic_DNA"/>
</dbReference>
<protein>
    <submittedName>
        <fullName evidence="1">Uncharacterized protein</fullName>
    </submittedName>
</protein>
<evidence type="ECO:0000313" key="1">
    <source>
        <dbReference type="EMBL" id="MBB4080797.1"/>
    </source>
</evidence>
<name>A0A840EBH3_9BACT</name>
<accession>A0A840EBH3</accession>
<comment type="caution">
    <text evidence="1">The sequence shown here is derived from an EMBL/GenBank/DDBJ whole genome shotgun (WGS) entry which is preliminary data.</text>
</comment>
<evidence type="ECO:0000313" key="2">
    <source>
        <dbReference type="Proteomes" id="UP000576209"/>
    </source>
</evidence>
<keyword evidence="2" id="KW-1185">Reference proteome</keyword>
<proteinExistence type="predicted"/>
<dbReference type="AlphaFoldDB" id="A0A840EBH3"/>
<gene>
    <name evidence="1" type="ORF">GGR28_003432</name>
</gene>
<dbReference type="Proteomes" id="UP000576209">
    <property type="component" value="Unassembled WGS sequence"/>
</dbReference>
<reference evidence="1 2" key="1">
    <citation type="submission" date="2020-08" db="EMBL/GenBank/DDBJ databases">
        <title>Genomic Encyclopedia of Type Strains, Phase IV (KMG-IV): sequencing the most valuable type-strain genomes for metagenomic binning, comparative biology and taxonomic classification.</title>
        <authorList>
            <person name="Goeker M."/>
        </authorList>
    </citation>
    <scope>NUCLEOTIDE SEQUENCE [LARGE SCALE GENOMIC DNA]</scope>
    <source>
        <strain evidence="1 2">DSM 105137</strain>
    </source>
</reference>
<dbReference type="RefSeq" id="WP_183497016.1">
    <property type="nucleotide sequence ID" value="NZ_JACIFF010000009.1"/>
</dbReference>
<organism evidence="1 2">
    <name type="scientific">Neolewinella aquimaris</name>
    <dbReference type="NCBI Taxonomy" id="1835722"/>
    <lineage>
        <taxon>Bacteria</taxon>
        <taxon>Pseudomonadati</taxon>
        <taxon>Bacteroidota</taxon>
        <taxon>Saprospiria</taxon>
        <taxon>Saprospirales</taxon>
        <taxon>Lewinellaceae</taxon>
        <taxon>Neolewinella</taxon>
    </lineage>
</organism>